<feature type="chain" id="PRO_5002311089" description="Phosphate-induced protein 1" evidence="6">
    <location>
        <begin position="29"/>
        <end position="333"/>
    </location>
</feature>
<reference evidence="7" key="1">
    <citation type="submission" date="2015-03" db="EMBL/GenBank/DDBJ databases">
        <title>A transcriptome of Araucaria cunninghamii, an australian fine timber species.</title>
        <authorList>
            <person name="Jing Yi C.J.Y."/>
            <person name="Yin San L.Y.S."/>
            <person name="Abdul Karim S.S."/>
            <person name="Wan Azmi N.N."/>
            <person name="Hercus R.R."/>
            <person name="Croft L.L."/>
        </authorList>
    </citation>
    <scope>NUCLEOTIDE SEQUENCE</scope>
    <source>
        <strain evidence="7">MI0301</strain>
        <tissue evidence="7">Leaf</tissue>
    </source>
</reference>
<dbReference type="AlphaFoldDB" id="A0A0D6QRA6"/>
<evidence type="ECO:0000256" key="6">
    <source>
        <dbReference type="SAM" id="SignalP"/>
    </source>
</evidence>
<evidence type="ECO:0000256" key="4">
    <source>
        <dbReference type="ARBA" id="ARBA00022729"/>
    </source>
</evidence>
<keyword evidence="4 6" id="KW-0732">Signal</keyword>
<dbReference type="PANTHER" id="PTHR31279:SF58">
    <property type="entry name" value="PROTEIN EXORDIUM-LIKE 2"/>
    <property type="match status" value="1"/>
</dbReference>
<keyword evidence="3" id="KW-0964">Secreted</keyword>
<proteinExistence type="inferred from homology"/>
<comment type="subcellular location">
    <subcellularLocation>
        <location evidence="1">Secreted</location>
        <location evidence="1">Extracellular space</location>
        <location evidence="1">Apoplast</location>
    </subcellularLocation>
</comment>
<organism evidence="7">
    <name type="scientific">Araucaria cunninghamii</name>
    <name type="common">Hoop pine</name>
    <name type="synonym">Moreton Bay pine</name>
    <dbReference type="NCBI Taxonomy" id="56994"/>
    <lineage>
        <taxon>Eukaryota</taxon>
        <taxon>Viridiplantae</taxon>
        <taxon>Streptophyta</taxon>
        <taxon>Embryophyta</taxon>
        <taxon>Tracheophyta</taxon>
        <taxon>Spermatophyta</taxon>
        <taxon>Pinopsida</taxon>
        <taxon>Pinidae</taxon>
        <taxon>Conifers II</taxon>
        <taxon>Araucariales</taxon>
        <taxon>Araucariaceae</taxon>
        <taxon>Araucaria</taxon>
    </lineage>
</organism>
<comment type="similarity">
    <text evidence="5">Belongs to the EXORDIUM family.</text>
</comment>
<evidence type="ECO:0000256" key="3">
    <source>
        <dbReference type="ARBA" id="ARBA00022525"/>
    </source>
</evidence>
<evidence type="ECO:0000313" key="7">
    <source>
        <dbReference type="EMBL" id="JAG93432.1"/>
    </source>
</evidence>
<evidence type="ECO:0000256" key="2">
    <source>
        <dbReference type="ARBA" id="ARBA00022523"/>
    </source>
</evidence>
<protein>
    <recommendedName>
        <fullName evidence="8">Phosphate-induced protein 1</fullName>
    </recommendedName>
</protein>
<dbReference type="GO" id="GO:0048046">
    <property type="term" value="C:apoplast"/>
    <property type="evidence" value="ECO:0007669"/>
    <property type="project" value="UniProtKB-SubCell"/>
</dbReference>
<feature type="signal peptide" evidence="6">
    <location>
        <begin position="1"/>
        <end position="28"/>
    </location>
</feature>
<dbReference type="Pfam" id="PF04674">
    <property type="entry name" value="Phi_1"/>
    <property type="match status" value="1"/>
</dbReference>
<dbReference type="EMBL" id="GCKF01046824">
    <property type="protein sequence ID" value="JAG93432.1"/>
    <property type="molecule type" value="Transcribed_RNA"/>
</dbReference>
<evidence type="ECO:0000256" key="5">
    <source>
        <dbReference type="ARBA" id="ARBA00023591"/>
    </source>
</evidence>
<name>A0A0D6QRA6_ARACU</name>
<evidence type="ECO:0000256" key="1">
    <source>
        <dbReference type="ARBA" id="ARBA00004271"/>
    </source>
</evidence>
<keyword evidence="2" id="KW-0052">Apoplast</keyword>
<accession>A0A0D6QRA6</accession>
<sequence length="333" mass="35913">MANVEYRKCWALLHKLHLISLLVVFAQSLSISSSDVIHHGRKLSALVPSSPLVLQYHKGPLLTGPAAINVYILWYGRFSPSQKAIVSDFVSSLGATTPTQPSVSSWWATTQRYTDSAKQSVSRLVKIGGQASDALYSLGKNLKRSHVTLLVKGALAKRLFPSDARGIYIVLTADDVYVERFCMNSCGFHDSVRLSKSERVLFGWVGNSGVQCPGQCAWPYATPLYGPPAAPLIPPNGDVGVDGMIINIATILAGTATNPFNSGYYQGSALAPQEAVTACSGIFGKGAYPGYPGELLTDKKSKAKYNAYGINNREFLLPAIWEPSQLACRTPLS</sequence>
<dbReference type="InterPro" id="IPR006766">
    <property type="entry name" value="EXORDIUM-like"/>
</dbReference>
<evidence type="ECO:0008006" key="8">
    <source>
        <dbReference type="Google" id="ProtNLM"/>
    </source>
</evidence>
<dbReference type="PANTHER" id="PTHR31279">
    <property type="entry name" value="PROTEIN EXORDIUM-LIKE 5"/>
    <property type="match status" value="1"/>
</dbReference>